<dbReference type="Pfam" id="PF00392">
    <property type="entry name" value="GntR"/>
    <property type="match status" value="1"/>
</dbReference>
<dbReference type="InterPro" id="IPR036390">
    <property type="entry name" value="WH_DNA-bd_sf"/>
</dbReference>
<evidence type="ECO:0000256" key="2">
    <source>
        <dbReference type="ARBA" id="ARBA00023125"/>
    </source>
</evidence>
<keyword evidence="6" id="KW-1185">Reference proteome</keyword>
<dbReference type="Gene3D" id="1.10.10.10">
    <property type="entry name" value="Winged helix-like DNA-binding domain superfamily/Winged helix DNA-binding domain"/>
    <property type="match status" value="1"/>
</dbReference>
<dbReference type="SMART" id="SM00895">
    <property type="entry name" value="FCD"/>
    <property type="match status" value="1"/>
</dbReference>
<evidence type="ECO:0000256" key="3">
    <source>
        <dbReference type="ARBA" id="ARBA00023163"/>
    </source>
</evidence>
<accession>A0A1U7HDY1</accession>
<evidence type="ECO:0000259" key="4">
    <source>
        <dbReference type="PROSITE" id="PS50949"/>
    </source>
</evidence>
<dbReference type="PANTHER" id="PTHR43537">
    <property type="entry name" value="TRANSCRIPTIONAL REGULATOR, GNTR FAMILY"/>
    <property type="match status" value="1"/>
</dbReference>
<gene>
    <name evidence="5" type="ORF">NIES1031_21220</name>
</gene>
<keyword evidence="3" id="KW-0804">Transcription</keyword>
<feature type="domain" description="HTH gntR-type" evidence="4">
    <location>
        <begin position="27"/>
        <end position="94"/>
    </location>
</feature>
<dbReference type="SUPFAM" id="SSF48008">
    <property type="entry name" value="GntR ligand-binding domain-like"/>
    <property type="match status" value="1"/>
</dbReference>
<dbReference type="Pfam" id="PF07729">
    <property type="entry name" value="FCD"/>
    <property type="match status" value="1"/>
</dbReference>
<evidence type="ECO:0000313" key="6">
    <source>
        <dbReference type="Proteomes" id="UP000185984"/>
    </source>
</evidence>
<dbReference type="InterPro" id="IPR036388">
    <property type="entry name" value="WH-like_DNA-bd_sf"/>
</dbReference>
<dbReference type="SUPFAM" id="SSF46785">
    <property type="entry name" value="Winged helix' DNA-binding domain"/>
    <property type="match status" value="1"/>
</dbReference>
<dbReference type="GO" id="GO:0003677">
    <property type="term" value="F:DNA binding"/>
    <property type="evidence" value="ECO:0007669"/>
    <property type="project" value="UniProtKB-KW"/>
</dbReference>
<sequence>MSGCNLSCKKLRSYTLPLSPRSLQRSQSLQEQTYQALRTAILSGELMPGQRLIETHLAKKLQVSRTPIREAVRQLQREELVIAEPNNILRVATISMTDAIQLYDCRLALEQLSVVEACEHATESQIQNLNLMVMQAEKLINSKPSQLTNFQLLDLDYRFHRLLAESSGNLWLRSLLDQVFDKMMLLRIHTIQNNRDVLEIRTEHRQIYEAVQARNPDAATQAIKAHLVASKERVAREMQNLQQTSSIVQEG</sequence>
<comment type="caution">
    <text evidence="5">The sequence shown here is derived from an EMBL/GenBank/DDBJ whole genome shotgun (WGS) entry which is preliminary data.</text>
</comment>
<dbReference type="Proteomes" id="UP000185984">
    <property type="component" value="Unassembled WGS sequence"/>
</dbReference>
<reference evidence="5 6" key="1">
    <citation type="submission" date="2016-11" db="EMBL/GenBank/DDBJ databases">
        <title>Draft Genome Sequences of Nine Cyanobacterial Strains from Diverse Habitats.</title>
        <authorList>
            <person name="Zhu T."/>
            <person name="Hou S."/>
            <person name="Lu X."/>
            <person name="Hess W.R."/>
        </authorList>
    </citation>
    <scope>NUCLEOTIDE SEQUENCE [LARGE SCALE GENOMIC DNA]</scope>
    <source>
        <strain evidence="5 6">5.2 s.c.1</strain>
    </source>
</reference>
<organism evidence="5 6">
    <name type="scientific">Chroogloeocystis siderophila 5.2 s.c.1</name>
    <dbReference type="NCBI Taxonomy" id="247279"/>
    <lineage>
        <taxon>Bacteria</taxon>
        <taxon>Bacillati</taxon>
        <taxon>Cyanobacteriota</taxon>
        <taxon>Cyanophyceae</taxon>
        <taxon>Oscillatoriophycideae</taxon>
        <taxon>Chroococcales</taxon>
        <taxon>Chroococcaceae</taxon>
        <taxon>Chroogloeocystis</taxon>
    </lineage>
</organism>
<dbReference type="AlphaFoldDB" id="A0A1U7HDY1"/>
<dbReference type="PROSITE" id="PS50949">
    <property type="entry name" value="HTH_GNTR"/>
    <property type="match status" value="1"/>
</dbReference>
<dbReference type="OrthoDB" id="114741at2"/>
<dbReference type="GO" id="GO:0003700">
    <property type="term" value="F:DNA-binding transcription factor activity"/>
    <property type="evidence" value="ECO:0007669"/>
    <property type="project" value="InterPro"/>
</dbReference>
<dbReference type="EMBL" id="MRCC01000024">
    <property type="protein sequence ID" value="OKH21779.1"/>
    <property type="molecule type" value="Genomic_DNA"/>
</dbReference>
<dbReference type="CDD" id="cd07377">
    <property type="entry name" value="WHTH_GntR"/>
    <property type="match status" value="1"/>
</dbReference>
<dbReference type="InterPro" id="IPR011711">
    <property type="entry name" value="GntR_C"/>
</dbReference>
<dbReference type="InterPro" id="IPR000524">
    <property type="entry name" value="Tscrpt_reg_HTH_GntR"/>
</dbReference>
<evidence type="ECO:0000256" key="1">
    <source>
        <dbReference type="ARBA" id="ARBA00023015"/>
    </source>
</evidence>
<dbReference type="InterPro" id="IPR008920">
    <property type="entry name" value="TF_FadR/GntR_C"/>
</dbReference>
<protein>
    <submittedName>
        <fullName evidence="5">Transcriptional regulator</fullName>
    </submittedName>
</protein>
<dbReference type="PANTHER" id="PTHR43537:SF45">
    <property type="entry name" value="GNTR FAMILY REGULATORY PROTEIN"/>
    <property type="match status" value="1"/>
</dbReference>
<proteinExistence type="predicted"/>
<keyword evidence="2" id="KW-0238">DNA-binding</keyword>
<name>A0A1U7HDY1_9CHRO</name>
<evidence type="ECO:0000313" key="5">
    <source>
        <dbReference type="EMBL" id="OKH21779.1"/>
    </source>
</evidence>
<dbReference type="Gene3D" id="1.20.120.530">
    <property type="entry name" value="GntR ligand-binding domain-like"/>
    <property type="match status" value="1"/>
</dbReference>
<dbReference type="STRING" id="247279.NIES1031_21220"/>
<keyword evidence="1" id="KW-0805">Transcription regulation</keyword>
<dbReference type="SMART" id="SM00345">
    <property type="entry name" value="HTH_GNTR"/>
    <property type="match status" value="1"/>
</dbReference>